<comment type="caution">
    <text evidence="1">The sequence shown here is derived from an EMBL/GenBank/DDBJ whole genome shotgun (WGS) entry which is preliminary data.</text>
</comment>
<organism evidence="1 2">
    <name type="scientific">Brevundimonas intermedia</name>
    <dbReference type="NCBI Taxonomy" id="74315"/>
    <lineage>
        <taxon>Bacteria</taxon>
        <taxon>Pseudomonadati</taxon>
        <taxon>Pseudomonadota</taxon>
        <taxon>Alphaproteobacteria</taxon>
        <taxon>Caulobacterales</taxon>
        <taxon>Caulobacteraceae</taxon>
        <taxon>Brevundimonas</taxon>
    </lineage>
</organism>
<protein>
    <submittedName>
        <fullName evidence="1">Phage head-tail adapter protein</fullName>
    </submittedName>
</protein>
<dbReference type="EMBL" id="SPVH01000002">
    <property type="protein sequence ID" value="TFW14077.1"/>
    <property type="molecule type" value="Genomic_DNA"/>
</dbReference>
<dbReference type="OrthoDB" id="7205472at2"/>
<reference evidence="1 2" key="1">
    <citation type="submission" date="2019-03" db="EMBL/GenBank/DDBJ databases">
        <title>Draft genome of Brevundimonas sp. a heavy metal resistant soil bacteria.</title>
        <authorList>
            <person name="Soto J."/>
        </authorList>
    </citation>
    <scope>NUCLEOTIDE SEQUENCE [LARGE SCALE GENOMIC DNA]</scope>
    <source>
        <strain evidence="1 2">B-10</strain>
    </source>
</reference>
<name>A0A4Y9RXR9_9CAUL</name>
<sequence length="98" mass="10717">MRVLAGLFQPVEAETPYGGSSVTFEAVGSAWLKCGARRRTERGEGDQRRAVETMGAEARADPRLAVGRVLRFGGADWRIVAMDSGRPGRVTLDLERVR</sequence>
<gene>
    <name evidence="1" type="ORF">EGY25_02390</name>
</gene>
<dbReference type="RefSeq" id="WP_135193469.1">
    <property type="nucleotide sequence ID" value="NZ_SPVH01000002.1"/>
</dbReference>
<dbReference type="AlphaFoldDB" id="A0A4Y9RXR9"/>
<proteinExistence type="predicted"/>
<accession>A0A4Y9RXR9</accession>
<evidence type="ECO:0000313" key="1">
    <source>
        <dbReference type="EMBL" id="TFW14077.1"/>
    </source>
</evidence>
<evidence type="ECO:0000313" key="2">
    <source>
        <dbReference type="Proteomes" id="UP000298216"/>
    </source>
</evidence>
<dbReference type="Proteomes" id="UP000298216">
    <property type="component" value="Unassembled WGS sequence"/>
</dbReference>
<keyword evidence="2" id="KW-1185">Reference proteome</keyword>